<feature type="domain" description="NERD" evidence="1">
    <location>
        <begin position="14"/>
        <end position="111"/>
    </location>
</feature>
<dbReference type="InterPro" id="IPR011528">
    <property type="entry name" value="NERD"/>
</dbReference>
<sequence length="549" mass="60622">MRLIPAQILGCDSAAERRVFGFLTEVGFSAYDVALHSLNIGHHEYKRWGEADFFLVGRRGILLLEVKGGRVACKDGIWEFTNRHDETNRKKEGPAEQAKSAYFSLEKNYLNPKFYRELHGVPRGWAVVFTDIPRLANDGSTLLPEHPDEITAYEEDCKGHNSFKKFLARAYDHWASKQRNAVELSPQLVKAISDSLRPNFERVPSLNSQLRDMEQRLYQFTDEQYEKLDAISENERILVAGGAGTGKTFVAAACARYEEAEGRSVLFLTRSSYLAGFLSNQGLPSGVTVATIDEVQRFHDEGKTWDVLVVDEGQDLCSLECIDLLDGVLAGGWENGRWRWFGDPNYQVSPSFPVDQDCLDYLKSKGVVTNLKNNIRNAGKIVEAIKLLAGADVGKPTSKPDSGIVDLQLVETENEILPRAIAAVRKWLSDDDQLPRNSIALLVPSSVEIDKAVDLLDSKNVRSEALSKRALGGKPRDCVLVATIEDFKGLERPLVCVAGLGQEHGFASSAYKGISRANHGLTLVATREAVAELTGKAANHGASKGEIEC</sequence>
<keyword evidence="3" id="KW-1185">Reference proteome</keyword>
<name>A0ABT9HAI2_9SPHN</name>
<dbReference type="Gene3D" id="3.40.50.300">
    <property type="entry name" value="P-loop containing nucleotide triphosphate hydrolases"/>
    <property type="match status" value="2"/>
</dbReference>
<comment type="caution">
    <text evidence="2">The sequence shown here is derived from an EMBL/GenBank/DDBJ whole genome shotgun (WGS) entry which is preliminary data.</text>
</comment>
<evidence type="ECO:0000259" key="1">
    <source>
        <dbReference type="Pfam" id="PF08378"/>
    </source>
</evidence>
<dbReference type="Pfam" id="PF13604">
    <property type="entry name" value="AAA_30"/>
    <property type="match status" value="1"/>
</dbReference>
<reference evidence="2 3" key="1">
    <citation type="submission" date="2023-08" db="EMBL/GenBank/DDBJ databases">
        <title>genomic of DY56.</title>
        <authorList>
            <person name="Wang Y."/>
        </authorList>
    </citation>
    <scope>NUCLEOTIDE SEQUENCE [LARGE SCALE GENOMIC DNA]</scope>
    <source>
        <strain evidence="2 3">DY56-A-20</strain>
    </source>
</reference>
<evidence type="ECO:0000313" key="3">
    <source>
        <dbReference type="Proteomes" id="UP001235664"/>
    </source>
</evidence>
<dbReference type="EMBL" id="JAVAIL010000003">
    <property type="protein sequence ID" value="MDP4540322.1"/>
    <property type="molecule type" value="Genomic_DNA"/>
</dbReference>
<accession>A0ABT9HAI2</accession>
<organism evidence="2 3">
    <name type="scientific">Qipengyuania benthica</name>
    <dbReference type="NCBI Taxonomy" id="3067651"/>
    <lineage>
        <taxon>Bacteria</taxon>
        <taxon>Pseudomonadati</taxon>
        <taxon>Pseudomonadota</taxon>
        <taxon>Alphaproteobacteria</taxon>
        <taxon>Sphingomonadales</taxon>
        <taxon>Erythrobacteraceae</taxon>
        <taxon>Qipengyuania</taxon>
    </lineage>
</organism>
<dbReference type="Pfam" id="PF08378">
    <property type="entry name" value="NERD"/>
    <property type="match status" value="1"/>
</dbReference>
<evidence type="ECO:0000313" key="2">
    <source>
        <dbReference type="EMBL" id="MDP4540322.1"/>
    </source>
</evidence>
<dbReference type="SUPFAM" id="SSF52540">
    <property type="entry name" value="P-loop containing nucleoside triphosphate hydrolases"/>
    <property type="match status" value="1"/>
</dbReference>
<proteinExistence type="predicted"/>
<dbReference type="Proteomes" id="UP001235664">
    <property type="component" value="Unassembled WGS sequence"/>
</dbReference>
<dbReference type="InterPro" id="IPR027417">
    <property type="entry name" value="P-loop_NTPase"/>
</dbReference>
<dbReference type="RefSeq" id="WP_305930449.1">
    <property type="nucleotide sequence ID" value="NZ_JAVAIL010000003.1"/>
</dbReference>
<gene>
    <name evidence="2" type="ORF">Q9K01_11855</name>
</gene>
<protein>
    <submittedName>
        <fullName evidence="2">AAA family ATPase</fullName>
    </submittedName>
</protein>